<reference evidence="11" key="2">
    <citation type="submission" date="2023-05" db="EMBL/GenBank/DDBJ databases">
        <authorList>
            <consortium name="Lawrence Berkeley National Laboratory"/>
            <person name="Steindorff A."/>
            <person name="Hensen N."/>
            <person name="Bonometti L."/>
            <person name="Westerberg I."/>
            <person name="Brannstrom I.O."/>
            <person name="Guillou S."/>
            <person name="Cros-Aarteil S."/>
            <person name="Calhoun S."/>
            <person name="Haridas S."/>
            <person name="Kuo A."/>
            <person name="Mondo S."/>
            <person name="Pangilinan J."/>
            <person name="Riley R."/>
            <person name="Labutti K."/>
            <person name="Andreopoulos B."/>
            <person name="Lipzen A."/>
            <person name="Chen C."/>
            <person name="Yanf M."/>
            <person name="Daum C."/>
            <person name="Ng V."/>
            <person name="Clum A."/>
            <person name="Ohm R."/>
            <person name="Martin F."/>
            <person name="Silar P."/>
            <person name="Natvig D."/>
            <person name="Lalanne C."/>
            <person name="Gautier V."/>
            <person name="Ament-Velasquez S.L."/>
            <person name="Kruys A."/>
            <person name="Hutchinson M.I."/>
            <person name="Powell A.J."/>
            <person name="Barry K."/>
            <person name="Miller A.N."/>
            <person name="Grigoriev I.V."/>
            <person name="Debuchy R."/>
            <person name="Gladieux P."/>
            <person name="Thoren M.H."/>
            <person name="Johannesson H."/>
        </authorList>
    </citation>
    <scope>NUCLEOTIDE SEQUENCE</scope>
    <source>
        <strain evidence="11">PSN309</strain>
    </source>
</reference>
<evidence type="ECO:0000256" key="2">
    <source>
        <dbReference type="ARBA" id="ARBA00013095"/>
    </source>
</evidence>
<evidence type="ECO:0000256" key="6">
    <source>
        <dbReference type="ARBA" id="ARBA00023157"/>
    </source>
</evidence>
<dbReference type="EMBL" id="MU864384">
    <property type="protein sequence ID" value="KAK4188749.1"/>
    <property type="molecule type" value="Genomic_DNA"/>
</dbReference>
<dbReference type="EC" id="3.1.1.74" evidence="2"/>
<protein>
    <recommendedName>
        <fullName evidence="2">cutinase</fullName>
        <ecNumber evidence="2">3.1.1.74</ecNumber>
    </recommendedName>
</protein>
<comment type="catalytic activity">
    <reaction evidence="7">
        <text>cutin + H2O = cutin monomers.</text>
        <dbReference type="EC" id="3.1.1.74"/>
    </reaction>
</comment>
<comment type="caution">
    <text evidence="11">The sequence shown here is derived from an EMBL/GenBank/DDBJ whole genome shotgun (WGS) entry which is preliminary data.</text>
</comment>
<accession>A0AAN6WV23</accession>
<feature type="active site" description="Nucleophile" evidence="8">
    <location>
        <position position="189"/>
    </location>
</feature>
<dbReference type="InterPro" id="IPR000675">
    <property type="entry name" value="Cutinase/axe"/>
</dbReference>
<keyword evidence="6 9" id="KW-1015">Disulfide bond</keyword>
<keyword evidence="12" id="KW-1185">Reference proteome</keyword>
<feature type="disulfide bond" evidence="9">
    <location>
        <begin position="237"/>
        <end position="244"/>
    </location>
</feature>
<feature type="active site" description="Proton donor/acceptor" evidence="8">
    <location>
        <position position="255"/>
    </location>
</feature>
<dbReference type="GO" id="GO:0050525">
    <property type="term" value="F:cutinase activity"/>
    <property type="evidence" value="ECO:0007669"/>
    <property type="project" value="UniProtKB-EC"/>
</dbReference>
<evidence type="ECO:0000256" key="8">
    <source>
        <dbReference type="PIRSR" id="PIRSR611150-1"/>
    </source>
</evidence>
<reference evidence="11" key="1">
    <citation type="journal article" date="2023" name="Mol. Phylogenet. Evol.">
        <title>Genome-scale phylogeny and comparative genomics of the fungal order Sordariales.</title>
        <authorList>
            <person name="Hensen N."/>
            <person name="Bonometti L."/>
            <person name="Westerberg I."/>
            <person name="Brannstrom I.O."/>
            <person name="Guillou S."/>
            <person name="Cros-Aarteil S."/>
            <person name="Calhoun S."/>
            <person name="Haridas S."/>
            <person name="Kuo A."/>
            <person name="Mondo S."/>
            <person name="Pangilinan J."/>
            <person name="Riley R."/>
            <person name="LaButti K."/>
            <person name="Andreopoulos B."/>
            <person name="Lipzen A."/>
            <person name="Chen C."/>
            <person name="Yan M."/>
            <person name="Daum C."/>
            <person name="Ng V."/>
            <person name="Clum A."/>
            <person name="Steindorff A."/>
            <person name="Ohm R.A."/>
            <person name="Martin F."/>
            <person name="Silar P."/>
            <person name="Natvig D.O."/>
            <person name="Lalanne C."/>
            <person name="Gautier V."/>
            <person name="Ament-Velasquez S.L."/>
            <person name="Kruys A."/>
            <person name="Hutchinson M.I."/>
            <person name="Powell A.J."/>
            <person name="Barry K."/>
            <person name="Miller A.N."/>
            <person name="Grigoriev I.V."/>
            <person name="Debuchy R."/>
            <person name="Gladieux P."/>
            <person name="Hiltunen Thoren M."/>
            <person name="Johannesson H."/>
        </authorList>
    </citation>
    <scope>NUCLEOTIDE SEQUENCE</scope>
    <source>
        <strain evidence="11">PSN309</strain>
    </source>
</reference>
<gene>
    <name evidence="11" type="ORF">QBC35DRAFT_450955</name>
</gene>
<evidence type="ECO:0000256" key="10">
    <source>
        <dbReference type="SAM" id="SignalP"/>
    </source>
</evidence>
<keyword evidence="3" id="KW-0719">Serine esterase</keyword>
<keyword evidence="4 10" id="KW-0732">Signal</keyword>
<evidence type="ECO:0000256" key="9">
    <source>
        <dbReference type="PIRSR" id="PIRSR611150-2"/>
    </source>
</evidence>
<dbReference type="Pfam" id="PF01083">
    <property type="entry name" value="Cutinase"/>
    <property type="match status" value="1"/>
</dbReference>
<dbReference type="SUPFAM" id="SSF53474">
    <property type="entry name" value="alpha/beta-Hydrolases"/>
    <property type="match status" value="1"/>
</dbReference>
<proteinExistence type="inferred from homology"/>
<dbReference type="Proteomes" id="UP001302126">
    <property type="component" value="Unassembled WGS sequence"/>
</dbReference>
<dbReference type="PANTHER" id="PTHR48250:SF1">
    <property type="entry name" value="CUTINASE"/>
    <property type="match status" value="1"/>
</dbReference>
<feature type="disulfide bond" evidence="9">
    <location>
        <begin position="103"/>
        <end position="178"/>
    </location>
</feature>
<dbReference type="GO" id="GO:0005576">
    <property type="term" value="C:extracellular region"/>
    <property type="evidence" value="ECO:0007669"/>
    <property type="project" value="InterPro"/>
</dbReference>
<evidence type="ECO:0000256" key="3">
    <source>
        <dbReference type="ARBA" id="ARBA00022487"/>
    </source>
</evidence>
<dbReference type="PANTHER" id="PTHR48250">
    <property type="entry name" value="CUTINASE 2-RELATED"/>
    <property type="match status" value="1"/>
</dbReference>
<evidence type="ECO:0000313" key="12">
    <source>
        <dbReference type="Proteomes" id="UP001302126"/>
    </source>
</evidence>
<dbReference type="SMART" id="SM01110">
    <property type="entry name" value="Cutinase"/>
    <property type="match status" value="1"/>
</dbReference>
<dbReference type="GO" id="GO:0016052">
    <property type="term" value="P:carbohydrate catabolic process"/>
    <property type="evidence" value="ECO:0007669"/>
    <property type="project" value="TreeGrafter"/>
</dbReference>
<feature type="signal peptide" evidence="10">
    <location>
        <begin position="1"/>
        <end position="17"/>
    </location>
</feature>
<dbReference type="PRINTS" id="PR00129">
    <property type="entry name" value="CUTINASE"/>
</dbReference>
<evidence type="ECO:0000313" key="11">
    <source>
        <dbReference type="EMBL" id="KAK4188749.1"/>
    </source>
</evidence>
<organism evidence="11 12">
    <name type="scientific">Podospora australis</name>
    <dbReference type="NCBI Taxonomy" id="1536484"/>
    <lineage>
        <taxon>Eukaryota</taxon>
        <taxon>Fungi</taxon>
        <taxon>Dikarya</taxon>
        <taxon>Ascomycota</taxon>
        <taxon>Pezizomycotina</taxon>
        <taxon>Sordariomycetes</taxon>
        <taxon>Sordariomycetidae</taxon>
        <taxon>Sordariales</taxon>
        <taxon>Podosporaceae</taxon>
        <taxon>Podospora</taxon>
    </lineage>
</organism>
<comment type="similarity">
    <text evidence="1">Belongs to the cutinase family.</text>
</comment>
<dbReference type="AlphaFoldDB" id="A0AAN6WV23"/>
<dbReference type="Gene3D" id="3.40.50.1820">
    <property type="entry name" value="alpha/beta hydrolase"/>
    <property type="match status" value="1"/>
</dbReference>
<keyword evidence="5" id="KW-0378">Hydrolase</keyword>
<dbReference type="InterPro" id="IPR011150">
    <property type="entry name" value="Cutinase_monf"/>
</dbReference>
<dbReference type="InterPro" id="IPR029058">
    <property type="entry name" value="AB_hydrolase_fold"/>
</dbReference>
<sequence>MKSVALLTLVILGSVFAIPSPNPPQDIPRPDIPPPEIELNAVDSHAPVLGIIPVDTYLYWIAKVYPVESLIENLEDSIAGAQRRLTKIFHLTTTEDIPRGTPCADITVLFARGIKEDGNLGALVGPAFVNAIRKKAGNRTVAVQGTNYPSTIQGYLQGGDPFGGRRMTIDVRYHLIRCPKTKLVMSGYSNGALIVRNSATVLTDLTMRKVSSVVLFGDPRYPEPVPNVSNSKLLNICHNGDSVCRLGSNMVLLSHFLYVRDVEKAAEFVISRLGDS</sequence>
<name>A0AAN6WV23_9PEZI</name>
<evidence type="ECO:0000256" key="4">
    <source>
        <dbReference type="ARBA" id="ARBA00022729"/>
    </source>
</evidence>
<evidence type="ECO:0000256" key="1">
    <source>
        <dbReference type="ARBA" id="ARBA00007534"/>
    </source>
</evidence>
<feature type="active site" evidence="8">
    <location>
        <position position="241"/>
    </location>
</feature>
<feature type="chain" id="PRO_5043043945" description="cutinase" evidence="10">
    <location>
        <begin position="18"/>
        <end position="276"/>
    </location>
</feature>
<evidence type="ECO:0000256" key="5">
    <source>
        <dbReference type="ARBA" id="ARBA00022801"/>
    </source>
</evidence>
<evidence type="ECO:0000256" key="7">
    <source>
        <dbReference type="ARBA" id="ARBA00034045"/>
    </source>
</evidence>